<dbReference type="AlphaFoldDB" id="A0A9P6D4Z1"/>
<protein>
    <submittedName>
        <fullName evidence="1">Uncharacterized protein</fullName>
    </submittedName>
</protein>
<comment type="caution">
    <text evidence="1">The sequence shown here is derived from an EMBL/GenBank/DDBJ whole genome shotgun (WGS) entry which is preliminary data.</text>
</comment>
<evidence type="ECO:0000313" key="1">
    <source>
        <dbReference type="EMBL" id="KAF9483999.1"/>
    </source>
</evidence>
<accession>A0A9P6D4Z1</accession>
<dbReference type="EMBL" id="MU155148">
    <property type="protein sequence ID" value="KAF9483999.1"/>
    <property type="molecule type" value="Genomic_DNA"/>
</dbReference>
<keyword evidence="2" id="KW-1185">Reference proteome</keyword>
<evidence type="ECO:0000313" key="2">
    <source>
        <dbReference type="Proteomes" id="UP000807469"/>
    </source>
</evidence>
<proteinExistence type="predicted"/>
<gene>
    <name evidence="1" type="ORF">BDN70DRAFT_873141</name>
</gene>
<name>A0A9P6D4Z1_9AGAR</name>
<reference evidence="1" key="1">
    <citation type="submission" date="2020-11" db="EMBL/GenBank/DDBJ databases">
        <authorList>
            <consortium name="DOE Joint Genome Institute"/>
            <person name="Ahrendt S."/>
            <person name="Riley R."/>
            <person name="Andreopoulos W."/>
            <person name="Labutti K."/>
            <person name="Pangilinan J."/>
            <person name="Ruiz-Duenas F.J."/>
            <person name="Barrasa J.M."/>
            <person name="Sanchez-Garcia M."/>
            <person name="Camarero S."/>
            <person name="Miyauchi S."/>
            <person name="Serrano A."/>
            <person name="Linde D."/>
            <person name="Babiker R."/>
            <person name="Drula E."/>
            <person name="Ayuso-Fernandez I."/>
            <person name="Pacheco R."/>
            <person name="Padilla G."/>
            <person name="Ferreira P."/>
            <person name="Barriuso J."/>
            <person name="Kellner H."/>
            <person name="Castanera R."/>
            <person name="Alfaro M."/>
            <person name="Ramirez L."/>
            <person name="Pisabarro A.G."/>
            <person name="Kuo A."/>
            <person name="Tritt A."/>
            <person name="Lipzen A."/>
            <person name="He G."/>
            <person name="Yan M."/>
            <person name="Ng V."/>
            <person name="Cullen D."/>
            <person name="Martin F."/>
            <person name="Rosso M.-N."/>
            <person name="Henrissat B."/>
            <person name="Hibbett D."/>
            <person name="Martinez A.T."/>
            <person name="Grigoriev I.V."/>
        </authorList>
    </citation>
    <scope>NUCLEOTIDE SEQUENCE</scope>
    <source>
        <strain evidence="1">CIRM-BRFM 674</strain>
    </source>
</reference>
<organism evidence="1 2">
    <name type="scientific">Pholiota conissans</name>
    <dbReference type="NCBI Taxonomy" id="109636"/>
    <lineage>
        <taxon>Eukaryota</taxon>
        <taxon>Fungi</taxon>
        <taxon>Dikarya</taxon>
        <taxon>Basidiomycota</taxon>
        <taxon>Agaricomycotina</taxon>
        <taxon>Agaricomycetes</taxon>
        <taxon>Agaricomycetidae</taxon>
        <taxon>Agaricales</taxon>
        <taxon>Agaricineae</taxon>
        <taxon>Strophariaceae</taxon>
        <taxon>Pholiota</taxon>
    </lineage>
</organism>
<dbReference type="Proteomes" id="UP000807469">
    <property type="component" value="Unassembled WGS sequence"/>
</dbReference>
<sequence>MVGKVMHLSAFGTTRRENRPISFLPRVWGHDRPWLLAPVAFGLGGETKSSGGSTTYRVTPAACYKNLSCKGRFPTTSSLKGFSTCYPALDKGSMYEVPTGPEQPPSNNAETQIYFVDVDTDLGSAVYHCPNEREAFSDRGDNSNKRFTTLVKSSLQQNDGQYAFRARAISENHGGVATDQA</sequence>